<gene>
    <name evidence="7" type="ORF">PFICI_02152</name>
</gene>
<dbReference type="KEGG" id="pfy:PFICI_02152"/>
<keyword evidence="2" id="KW-0813">Transport</keyword>
<feature type="region of interest" description="Disordered" evidence="6">
    <location>
        <begin position="1"/>
        <end position="28"/>
    </location>
</feature>
<evidence type="ECO:0000313" key="8">
    <source>
        <dbReference type="Proteomes" id="UP000030651"/>
    </source>
</evidence>
<evidence type="ECO:0000256" key="1">
    <source>
        <dbReference type="ARBA" id="ARBA00004141"/>
    </source>
</evidence>
<dbReference type="SUPFAM" id="SSF103473">
    <property type="entry name" value="MFS general substrate transporter"/>
    <property type="match status" value="1"/>
</dbReference>
<keyword evidence="5" id="KW-0472">Membrane</keyword>
<feature type="compositionally biased region" description="Polar residues" evidence="6">
    <location>
        <begin position="1"/>
        <end position="13"/>
    </location>
</feature>
<dbReference type="HOGENOM" id="CLU_1687266_0_0_1"/>
<evidence type="ECO:0000256" key="5">
    <source>
        <dbReference type="ARBA" id="ARBA00023136"/>
    </source>
</evidence>
<accession>W3XFC1</accession>
<dbReference type="RefSeq" id="XP_007828924.1">
    <property type="nucleotide sequence ID" value="XM_007830733.1"/>
</dbReference>
<dbReference type="OrthoDB" id="6730379at2759"/>
<dbReference type="GeneID" id="19267165"/>
<sequence>MASTKPISPSDQVESCKEPTDSGPEISKIASMGVASVDDVKTSPKDVDPAMAVAGDEVLHFTPEEEASVLRKIDMYILPLMCWIYAIQFADKISLNYASLMGIREDTHLDPNSQQYSWASSIFYAGYILYEFPTTYLLRRLPIAKYRDRNFISVPR</sequence>
<proteinExistence type="predicted"/>
<dbReference type="PANTHER" id="PTHR43791">
    <property type="entry name" value="PERMEASE-RELATED"/>
    <property type="match status" value="1"/>
</dbReference>
<dbReference type="AlphaFoldDB" id="W3XFC1"/>
<dbReference type="InParanoid" id="W3XFC1"/>
<dbReference type="InterPro" id="IPR036259">
    <property type="entry name" value="MFS_trans_sf"/>
</dbReference>
<dbReference type="PANTHER" id="PTHR43791:SF1">
    <property type="entry name" value="ALLANTOATE PERMEASE"/>
    <property type="match status" value="1"/>
</dbReference>
<reference evidence="8" key="1">
    <citation type="journal article" date="2015" name="BMC Genomics">
        <title>Genomic and transcriptomic analysis of the endophytic fungus Pestalotiopsis fici reveals its lifestyle and high potential for synthesis of natural products.</title>
        <authorList>
            <person name="Wang X."/>
            <person name="Zhang X."/>
            <person name="Liu L."/>
            <person name="Xiang M."/>
            <person name="Wang W."/>
            <person name="Sun X."/>
            <person name="Che Y."/>
            <person name="Guo L."/>
            <person name="Liu G."/>
            <person name="Guo L."/>
            <person name="Wang C."/>
            <person name="Yin W.B."/>
            <person name="Stadler M."/>
            <person name="Zhang X."/>
            <person name="Liu X."/>
        </authorList>
    </citation>
    <scope>NUCLEOTIDE SEQUENCE [LARGE SCALE GENOMIC DNA]</scope>
    <source>
        <strain evidence="8">W106-1 / CGMCC3.15140</strain>
    </source>
</reference>
<dbReference type="Proteomes" id="UP000030651">
    <property type="component" value="Unassembled WGS sequence"/>
</dbReference>
<keyword evidence="4" id="KW-1133">Transmembrane helix</keyword>
<keyword evidence="8" id="KW-1185">Reference proteome</keyword>
<dbReference type="eggNOG" id="KOG2533">
    <property type="taxonomic scope" value="Eukaryota"/>
</dbReference>
<name>W3XFC1_PESFW</name>
<dbReference type="GO" id="GO:0022857">
    <property type="term" value="F:transmembrane transporter activity"/>
    <property type="evidence" value="ECO:0007669"/>
    <property type="project" value="TreeGrafter"/>
</dbReference>
<evidence type="ECO:0000256" key="3">
    <source>
        <dbReference type="ARBA" id="ARBA00022692"/>
    </source>
</evidence>
<dbReference type="GO" id="GO:0016020">
    <property type="term" value="C:membrane"/>
    <property type="evidence" value="ECO:0007669"/>
    <property type="project" value="UniProtKB-SubCell"/>
</dbReference>
<organism evidence="7 8">
    <name type="scientific">Pestalotiopsis fici (strain W106-1 / CGMCC3.15140)</name>
    <dbReference type="NCBI Taxonomy" id="1229662"/>
    <lineage>
        <taxon>Eukaryota</taxon>
        <taxon>Fungi</taxon>
        <taxon>Dikarya</taxon>
        <taxon>Ascomycota</taxon>
        <taxon>Pezizomycotina</taxon>
        <taxon>Sordariomycetes</taxon>
        <taxon>Xylariomycetidae</taxon>
        <taxon>Amphisphaeriales</taxon>
        <taxon>Sporocadaceae</taxon>
        <taxon>Pestalotiopsis</taxon>
    </lineage>
</organism>
<dbReference type="EMBL" id="KI912110">
    <property type="protein sequence ID" value="ETS84127.1"/>
    <property type="molecule type" value="Genomic_DNA"/>
</dbReference>
<evidence type="ECO:0000256" key="4">
    <source>
        <dbReference type="ARBA" id="ARBA00022989"/>
    </source>
</evidence>
<dbReference type="Gene3D" id="1.20.1250.20">
    <property type="entry name" value="MFS general substrate transporter like domains"/>
    <property type="match status" value="1"/>
</dbReference>
<evidence type="ECO:0000256" key="6">
    <source>
        <dbReference type="SAM" id="MobiDB-lite"/>
    </source>
</evidence>
<comment type="subcellular location">
    <subcellularLocation>
        <location evidence="1">Membrane</location>
        <topology evidence="1">Multi-pass membrane protein</topology>
    </subcellularLocation>
</comment>
<keyword evidence="3" id="KW-0812">Transmembrane</keyword>
<protein>
    <recommendedName>
        <fullName evidence="9">Major facilitator superfamily (MFS) profile domain-containing protein</fullName>
    </recommendedName>
</protein>
<evidence type="ECO:0008006" key="9">
    <source>
        <dbReference type="Google" id="ProtNLM"/>
    </source>
</evidence>
<evidence type="ECO:0000313" key="7">
    <source>
        <dbReference type="EMBL" id="ETS84127.1"/>
    </source>
</evidence>
<evidence type="ECO:0000256" key="2">
    <source>
        <dbReference type="ARBA" id="ARBA00022448"/>
    </source>
</evidence>